<dbReference type="FunFam" id="3.60.70.12:FF:000001">
    <property type="entry name" value="Arginine biosynthesis bifunctional protein ArgJ, chloroplastic"/>
    <property type="match status" value="1"/>
</dbReference>
<dbReference type="Gene3D" id="3.10.20.340">
    <property type="entry name" value="ArgJ beta chain, C-terminal domain"/>
    <property type="match status" value="1"/>
</dbReference>
<keyword evidence="9" id="KW-0963">Cytoplasm</keyword>
<dbReference type="UniPathway" id="UPA00068">
    <property type="reaction ID" value="UER00106"/>
</dbReference>
<sequence length="400" mass="43153">MLPKGFKVGGMQSGLSKKEGNKDLALFVSELPASAAGVFTKNIIKAAPVLIDIERLKGGGRFSAIVANSGCANACTGDKGKKDSESMCLATEKSFNFEKGSVLCASTGVIGQYLNIIQDDFKKNIDLLKSNIGTFSKNEDEAILAIMTTDTFIKKSDRKVEVKNGEIKIWGCIKGSGMIHPNMQGPHATMLSFILTDAEIESETLQKILENSADESFNCVSVDGDTSTNDTVIVLANGQSGTGKLLEMDLEKFIKAFDDLTLELAKSVAKDGEGATKFIEIEIKNTKTKGDAKLIASTIATSPLFKTAIFGADANWGRVIAAVGRAGVKFAPDKVDIYIGGMHTFKDGVALNFSEEEAKQSLLKKEVKIVIDLKAGKESSKYYTCDFSYDYVRINSDYRS</sequence>
<evidence type="ECO:0000256" key="3">
    <source>
        <dbReference type="ARBA" id="ARBA00022571"/>
    </source>
</evidence>
<comment type="subcellular location">
    <subcellularLocation>
        <location evidence="9">Cytoplasm</location>
    </subcellularLocation>
</comment>
<dbReference type="FunFam" id="3.10.20.340:FF:000001">
    <property type="entry name" value="Arginine biosynthesis bifunctional protein ArgJ, chloroplastic"/>
    <property type="match status" value="1"/>
</dbReference>
<dbReference type="GO" id="GO:0004042">
    <property type="term" value="F:L-glutamate N-acetyltransferase activity"/>
    <property type="evidence" value="ECO:0007669"/>
    <property type="project" value="UniProtKB-UniRule"/>
</dbReference>
<comment type="similarity">
    <text evidence="1 9">Belongs to the ArgJ family.</text>
</comment>
<keyword evidence="9" id="KW-0511">Multifunctional enzyme</keyword>
<dbReference type="HAMAP" id="MF_01106">
    <property type="entry name" value="ArgJ"/>
    <property type="match status" value="1"/>
</dbReference>
<name>A0A1E5IGY5_ENDTX</name>
<feature type="site" description="Involved in the stabilization of negative charge on the oxyanion by the formation of the oxyanion hole" evidence="9">
    <location>
        <position position="108"/>
    </location>
</feature>
<protein>
    <recommendedName>
        <fullName evidence="9">Arginine biosynthesis bifunctional protein ArgJ</fullName>
    </recommendedName>
    <domain>
        <recommendedName>
            <fullName evidence="9">Glutamate N-acetyltransferase</fullName>
            <ecNumber evidence="9">2.3.1.35</ecNumber>
        </recommendedName>
        <alternativeName>
            <fullName evidence="9">Ornithine acetyltransferase</fullName>
            <shortName evidence="9">OATase</shortName>
        </alternativeName>
        <alternativeName>
            <fullName evidence="9">Ornithine transacetylase</fullName>
        </alternativeName>
    </domain>
    <domain>
        <recommendedName>
            <fullName evidence="9">Amino-acid acetyltransferase</fullName>
            <ecNumber evidence="9">2.3.1.1</ecNumber>
        </recommendedName>
        <alternativeName>
            <fullName evidence="9">N-acetylglutamate synthase</fullName>
            <shortName evidence="9">AGSase</shortName>
        </alternativeName>
    </domain>
    <component>
        <recommendedName>
            <fullName evidence="9">Arginine biosynthesis bifunctional protein ArgJ alpha chain</fullName>
        </recommendedName>
    </component>
    <component>
        <recommendedName>
            <fullName evidence="9">Arginine biosynthesis bifunctional protein ArgJ beta chain</fullName>
        </recommendedName>
    </component>
</protein>
<dbReference type="NCBIfam" id="NF003802">
    <property type="entry name" value="PRK05388.1"/>
    <property type="match status" value="1"/>
</dbReference>
<keyword evidence="11" id="KW-1185">Reference proteome</keyword>
<keyword evidence="7 9" id="KW-0012">Acyltransferase</keyword>
<dbReference type="EC" id="2.3.1.35" evidence="9"/>
<gene>
    <name evidence="9" type="primary">argJ</name>
    <name evidence="10" type="ORF">ATZ36_08140</name>
</gene>
<evidence type="ECO:0000256" key="4">
    <source>
        <dbReference type="ARBA" id="ARBA00022605"/>
    </source>
</evidence>
<feature type="site" description="Involved in the stabilization of negative charge on the oxyanion by the formation of the oxyanion hole" evidence="9">
    <location>
        <position position="107"/>
    </location>
</feature>
<keyword evidence="6 9" id="KW-0068">Autocatalytic cleavage</keyword>
<comment type="function">
    <text evidence="9">Catalyzes two activities which are involved in the cyclic version of arginine biosynthesis: the synthesis of N-acetylglutamate from glutamate and acetyl-CoA as the acetyl donor, and of ornithine by transacetylation between N(2)-acetylornithine and glutamate.</text>
</comment>
<keyword evidence="5 9" id="KW-0808">Transferase</keyword>
<feature type="binding site" evidence="9">
    <location>
        <position position="273"/>
    </location>
    <ligand>
        <name>substrate</name>
    </ligand>
</feature>
<dbReference type="CDD" id="cd02152">
    <property type="entry name" value="OAT"/>
    <property type="match status" value="1"/>
</dbReference>
<feature type="site" description="Cleavage; by autolysis" evidence="9">
    <location>
        <begin position="188"/>
        <end position="189"/>
    </location>
</feature>
<keyword evidence="4 9" id="KW-0028">Amino-acid biosynthesis</keyword>
<evidence type="ECO:0000313" key="11">
    <source>
        <dbReference type="Proteomes" id="UP000095237"/>
    </source>
</evidence>
<reference evidence="10 11" key="1">
    <citation type="submission" date="2015-11" db="EMBL/GenBank/DDBJ databases">
        <title>Evidence for parallel genomic evolution in an endosymbiosis of termite gut flagellates.</title>
        <authorList>
            <person name="Zheng H."/>
        </authorList>
    </citation>
    <scope>NUCLEOTIDE SEQUENCE [LARGE SCALE GENOMIC DNA]</scope>
    <source>
        <strain evidence="10 11">CET450</strain>
    </source>
</reference>
<dbReference type="PANTHER" id="PTHR23100">
    <property type="entry name" value="ARGININE BIOSYNTHESIS BIFUNCTIONAL PROTEIN ARGJ"/>
    <property type="match status" value="1"/>
</dbReference>
<keyword evidence="3 9" id="KW-0055">Arginine biosynthesis</keyword>
<evidence type="ECO:0000256" key="5">
    <source>
        <dbReference type="ARBA" id="ARBA00022679"/>
    </source>
</evidence>
<evidence type="ECO:0000256" key="1">
    <source>
        <dbReference type="ARBA" id="ARBA00006774"/>
    </source>
</evidence>
<dbReference type="Pfam" id="PF01960">
    <property type="entry name" value="ArgJ"/>
    <property type="match status" value="1"/>
</dbReference>
<accession>A0A1E5IGY5</accession>
<dbReference type="Gene3D" id="3.60.70.12">
    <property type="entry name" value="L-amino peptidase D-ALA esterase/amidase"/>
    <property type="match status" value="1"/>
</dbReference>
<organism evidence="10 11">
    <name type="scientific">Endomicrobium trichonymphae</name>
    <dbReference type="NCBI Taxonomy" id="1408204"/>
    <lineage>
        <taxon>Bacteria</taxon>
        <taxon>Pseudomonadati</taxon>
        <taxon>Elusimicrobiota</taxon>
        <taxon>Endomicrobiia</taxon>
        <taxon>Endomicrobiales</taxon>
        <taxon>Endomicrobiaceae</taxon>
        <taxon>Candidatus Endomicrobiellum</taxon>
    </lineage>
</organism>
<feature type="binding site" evidence="9">
    <location>
        <position position="174"/>
    </location>
    <ligand>
        <name>substrate</name>
    </ligand>
</feature>
<dbReference type="EC" id="2.3.1.1" evidence="9"/>
<feature type="binding site" evidence="9">
    <location>
        <position position="148"/>
    </location>
    <ligand>
        <name>substrate</name>
    </ligand>
</feature>
<feature type="chain" id="PRO_5023215800" description="Arginine biosynthesis bifunctional protein ArgJ alpha chain" evidence="9">
    <location>
        <begin position="1"/>
        <end position="188"/>
    </location>
</feature>
<dbReference type="NCBIfam" id="TIGR00120">
    <property type="entry name" value="ArgJ"/>
    <property type="match status" value="1"/>
</dbReference>
<comment type="pathway">
    <text evidence="9">Amino-acid biosynthesis; L-arginine biosynthesis; L-ornithine and N-acetyl-L-glutamate from L-glutamate and N(2)-acetyl-L-ornithine (cyclic): step 1/1.</text>
</comment>
<evidence type="ECO:0000313" key="10">
    <source>
        <dbReference type="EMBL" id="OEG69674.1"/>
    </source>
</evidence>
<comment type="catalytic activity">
    <reaction evidence="9">
        <text>L-glutamate + acetyl-CoA = N-acetyl-L-glutamate + CoA + H(+)</text>
        <dbReference type="Rhea" id="RHEA:24292"/>
        <dbReference type="ChEBI" id="CHEBI:15378"/>
        <dbReference type="ChEBI" id="CHEBI:29985"/>
        <dbReference type="ChEBI" id="CHEBI:44337"/>
        <dbReference type="ChEBI" id="CHEBI:57287"/>
        <dbReference type="ChEBI" id="CHEBI:57288"/>
        <dbReference type="EC" id="2.3.1.1"/>
    </reaction>
</comment>
<dbReference type="InterPro" id="IPR002813">
    <property type="entry name" value="Arg_biosynth_ArgJ"/>
</dbReference>
<comment type="subunit">
    <text evidence="2 9">Heterotetramer of two alpha and two beta chains.</text>
</comment>
<comment type="catalytic activity">
    <reaction evidence="8 9">
        <text>N(2)-acetyl-L-ornithine + L-glutamate = N-acetyl-L-glutamate + L-ornithine</text>
        <dbReference type="Rhea" id="RHEA:15349"/>
        <dbReference type="ChEBI" id="CHEBI:29985"/>
        <dbReference type="ChEBI" id="CHEBI:44337"/>
        <dbReference type="ChEBI" id="CHEBI:46911"/>
        <dbReference type="ChEBI" id="CHEBI:57805"/>
        <dbReference type="EC" id="2.3.1.35"/>
    </reaction>
</comment>
<evidence type="ECO:0000256" key="2">
    <source>
        <dbReference type="ARBA" id="ARBA00011475"/>
    </source>
</evidence>
<dbReference type="AlphaFoldDB" id="A0A1E5IGY5"/>
<comment type="caution">
    <text evidence="10">The sequence shown here is derived from an EMBL/GenBank/DDBJ whole genome shotgun (WGS) entry which is preliminary data.</text>
</comment>
<dbReference type="InterPro" id="IPR016117">
    <property type="entry name" value="ArgJ-like_dom_sf"/>
</dbReference>
<dbReference type="SUPFAM" id="SSF56266">
    <property type="entry name" value="DmpA/ArgJ-like"/>
    <property type="match status" value="1"/>
</dbReference>
<evidence type="ECO:0000256" key="6">
    <source>
        <dbReference type="ARBA" id="ARBA00022813"/>
    </source>
</evidence>
<dbReference type="GO" id="GO:0004358">
    <property type="term" value="F:L-glutamate N-acetyltransferase activity, acting on acetyl-L-ornithine as donor"/>
    <property type="evidence" value="ECO:0007669"/>
    <property type="project" value="UniProtKB-UniRule"/>
</dbReference>
<dbReference type="EMBL" id="LNVX01000604">
    <property type="protein sequence ID" value="OEG69674.1"/>
    <property type="molecule type" value="Genomic_DNA"/>
</dbReference>
<dbReference type="GO" id="GO:0006526">
    <property type="term" value="P:L-arginine biosynthetic process"/>
    <property type="evidence" value="ECO:0007669"/>
    <property type="project" value="UniProtKB-UniRule"/>
</dbReference>
<dbReference type="GO" id="GO:0006592">
    <property type="term" value="P:ornithine biosynthetic process"/>
    <property type="evidence" value="ECO:0007669"/>
    <property type="project" value="TreeGrafter"/>
</dbReference>
<dbReference type="GO" id="GO:0005737">
    <property type="term" value="C:cytoplasm"/>
    <property type="evidence" value="ECO:0007669"/>
    <property type="project" value="UniProtKB-SubCell"/>
</dbReference>
<feature type="binding site" evidence="9">
    <location>
        <position position="400"/>
    </location>
    <ligand>
        <name>substrate</name>
    </ligand>
</feature>
<dbReference type="Proteomes" id="UP000095237">
    <property type="component" value="Unassembled WGS sequence"/>
</dbReference>
<feature type="binding site" evidence="9">
    <location>
        <position position="395"/>
    </location>
    <ligand>
        <name>substrate</name>
    </ligand>
</feature>
<dbReference type="InterPro" id="IPR042195">
    <property type="entry name" value="ArgJ_beta_C"/>
</dbReference>
<proteinExistence type="inferred from homology"/>
<evidence type="ECO:0000256" key="8">
    <source>
        <dbReference type="ARBA" id="ARBA00049439"/>
    </source>
</evidence>
<feature type="active site" description="Nucleophile" evidence="9">
    <location>
        <position position="189"/>
    </location>
</feature>
<comment type="pathway">
    <text evidence="9">Amino-acid biosynthesis; L-arginine biosynthesis; N(2)-acetyl-L-ornithine from L-glutamate: step 1/4.</text>
</comment>
<evidence type="ECO:0000256" key="9">
    <source>
        <dbReference type="HAMAP-Rule" id="MF_01106"/>
    </source>
</evidence>
<feature type="chain" id="PRO_5023215801" description="Arginine biosynthesis bifunctional protein ArgJ beta chain" evidence="9">
    <location>
        <begin position="189"/>
        <end position="400"/>
    </location>
</feature>
<feature type="binding site" evidence="9">
    <location>
        <position position="189"/>
    </location>
    <ligand>
        <name>substrate</name>
    </ligand>
</feature>
<evidence type="ECO:0000256" key="7">
    <source>
        <dbReference type="ARBA" id="ARBA00023315"/>
    </source>
</evidence>
<dbReference type="PANTHER" id="PTHR23100:SF0">
    <property type="entry name" value="ARGININE BIOSYNTHESIS BIFUNCTIONAL PROTEIN ARGJ, MITOCHONDRIAL"/>
    <property type="match status" value="1"/>
</dbReference>